<dbReference type="OrthoDB" id="413467at2759"/>
<dbReference type="Gene3D" id="2.60.40.1230">
    <property type="match status" value="1"/>
</dbReference>
<dbReference type="AlphaFoldDB" id="A0A830HHP2"/>
<accession>A0A830HHP2</accession>
<sequence length="659" mass="73354">MAFQTMRGLNVFIADIRACTSKEQQKARVEKELANIRTKFKSSSTLTAYDKKKYVWKILYIYMLGYDVEFGHMEAVGLVSGTKYSEKQVGYLVTSVLLNESNEFLRLVINSMRKDIVSKEQNFQTLALTAVGNLGSKEFAESLAGDVSQLLVSPSSHPSVKKKAALCMLRLYRKNNDIITPESFGDAMGQLLDERDLGILLATLSLLIGLISKNGGYAGYDHCYGKVVRILDRLTSHHEIPNDYTYYGIPSPWLQVKCLEAIGHYPIPEDDPPRRATLEVLGRLLEKNSATGPNINQNNAHHSILFATINLAIKYASASGESGVMQKCLDLLKGFVSYKEANVRYLGLETLSRLSHVPEVLRSTRTHLDAVIDALRDADVSIRRRALDLLYEASDMQNGSAVVEELLAFLPEAEFALREEIALKVAILAERFAPNLSWYVDVTLALVDKAGDFLSDDIWHRSVQVITNHEDLQAYAASKCVELLRGGVAHECAVKLALQRHEVKVALYFGNKSGMDMDGVLCTAEGFPGTSMQTVQYVPSRVEVRRQHQCHIACTVQSASLGPNGETHIGTVMVSYRPVDASGTSRAPMSFSLPFPVYLHKFFMPAPNVSQEQYFGAWRQYSSDTSLTHQKIVHAGKSLTATELNGILSTYKLHARRQW</sequence>
<reference evidence="6" key="1">
    <citation type="submission" date="2020-10" db="EMBL/GenBank/DDBJ databases">
        <title>Unveiling of a novel bifunctional photoreceptor, Dualchrome1, isolated from a cosmopolitan green alga.</title>
        <authorList>
            <person name="Suzuki S."/>
            <person name="Kawachi M."/>
        </authorList>
    </citation>
    <scope>NUCLEOTIDE SEQUENCE</scope>
    <source>
        <strain evidence="6">NIES 2893</strain>
    </source>
</reference>
<evidence type="ECO:0000256" key="2">
    <source>
        <dbReference type="ARBA" id="ARBA00022448"/>
    </source>
</evidence>
<dbReference type="GO" id="GO:0012505">
    <property type="term" value="C:endomembrane system"/>
    <property type="evidence" value="ECO:0007669"/>
    <property type="project" value="UniProtKB-SubCell"/>
</dbReference>
<dbReference type="GO" id="GO:0006886">
    <property type="term" value="P:intracellular protein transport"/>
    <property type="evidence" value="ECO:0007669"/>
    <property type="project" value="InterPro"/>
</dbReference>
<dbReference type="SUPFAM" id="SSF48371">
    <property type="entry name" value="ARM repeat"/>
    <property type="match status" value="1"/>
</dbReference>
<evidence type="ECO:0000259" key="5">
    <source>
        <dbReference type="Pfam" id="PF01602"/>
    </source>
</evidence>
<feature type="domain" description="Clathrin/coatomer adaptor adaptin-like N-terminal" evidence="5">
    <location>
        <begin position="26"/>
        <end position="491"/>
    </location>
</feature>
<organism evidence="6 7">
    <name type="scientific">Pycnococcus provasolii</name>
    <dbReference type="NCBI Taxonomy" id="41880"/>
    <lineage>
        <taxon>Eukaryota</taxon>
        <taxon>Viridiplantae</taxon>
        <taxon>Chlorophyta</taxon>
        <taxon>Pseudoscourfieldiophyceae</taxon>
        <taxon>Pseudoscourfieldiales</taxon>
        <taxon>Pycnococcaceae</taxon>
        <taxon>Pycnococcus</taxon>
    </lineage>
</organism>
<dbReference type="GO" id="GO:0016192">
    <property type="term" value="P:vesicle-mediated transport"/>
    <property type="evidence" value="ECO:0007669"/>
    <property type="project" value="InterPro"/>
</dbReference>
<dbReference type="Gene3D" id="1.25.10.10">
    <property type="entry name" value="Leucine-rich Repeat Variant"/>
    <property type="match status" value="1"/>
</dbReference>
<evidence type="ECO:0000256" key="4">
    <source>
        <dbReference type="ARBA" id="ARBA00023136"/>
    </source>
</evidence>
<dbReference type="Pfam" id="PF01602">
    <property type="entry name" value="Adaptin_N"/>
    <property type="match status" value="1"/>
</dbReference>
<keyword evidence="3" id="KW-0653">Protein transport</keyword>
<dbReference type="EMBL" id="BNJQ01000008">
    <property type="protein sequence ID" value="GHP04829.1"/>
    <property type="molecule type" value="Genomic_DNA"/>
</dbReference>
<proteinExistence type="predicted"/>
<keyword evidence="4" id="KW-0472">Membrane</keyword>
<protein>
    <recommendedName>
        <fullName evidence="5">Clathrin/coatomer adaptor adaptin-like N-terminal domain-containing protein</fullName>
    </recommendedName>
</protein>
<dbReference type="InterPro" id="IPR011989">
    <property type="entry name" value="ARM-like"/>
</dbReference>
<evidence type="ECO:0000313" key="6">
    <source>
        <dbReference type="EMBL" id="GHP04829.1"/>
    </source>
</evidence>
<dbReference type="PANTHER" id="PTHR22780">
    <property type="entry name" value="ADAPTIN, ALPHA/GAMMA/EPSILON"/>
    <property type="match status" value="1"/>
</dbReference>
<dbReference type="Proteomes" id="UP000660262">
    <property type="component" value="Unassembled WGS sequence"/>
</dbReference>
<gene>
    <name evidence="6" type="ORF">PPROV_000358100</name>
</gene>
<dbReference type="InterPro" id="IPR050840">
    <property type="entry name" value="Adaptor_Complx_Large_Subunit"/>
</dbReference>
<keyword evidence="2" id="KW-0813">Transport</keyword>
<dbReference type="InterPro" id="IPR016024">
    <property type="entry name" value="ARM-type_fold"/>
</dbReference>
<dbReference type="GO" id="GO:0030117">
    <property type="term" value="C:membrane coat"/>
    <property type="evidence" value="ECO:0007669"/>
    <property type="project" value="InterPro"/>
</dbReference>
<evidence type="ECO:0000256" key="3">
    <source>
        <dbReference type="ARBA" id="ARBA00022927"/>
    </source>
</evidence>
<keyword evidence="7" id="KW-1185">Reference proteome</keyword>
<comment type="subcellular location">
    <subcellularLocation>
        <location evidence="1">Endomembrane system</location>
    </subcellularLocation>
</comment>
<evidence type="ECO:0000256" key="1">
    <source>
        <dbReference type="ARBA" id="ARBA00004308"/>
    </source>
</evidence>
<name>A0A830HHP2_9CHLO</name>
<comment type="caution">
    <text evidence="6">The sequence shown here is derived from an EMBL/GenBank/DDBJ whole genome shotgun (WGS) entry which is preliminary data.</text>
</comment>
<evidence type="ECO:0000313" key="7">
    <source>
        <dbReference type="Proteomes" id="UP000660262"/>
    </source>
</evidence>
<dbReference type="InterPro" id="IPR002553">
    <property type="entry name" value="Clathrin/coatomer_adapt-like_N"/>
</dbReference>